<sequence length="145" mass="15861">MLAAVEGEKGDGSDIEASVGETVVAKAGWGITSSLLEVQGMVVAGERQQRRRVRLVTAEEVVAARKGQPPMGKPLVAATTHDQATYRGDRTRPVLLARMTARGSRPRPRLLYADKGSHRCSSLWVRWSYTIVTMRTNGHATYRGD</sequence>
<proteinExistence type="predicted"/>
<dbReference type="EMBL" id="AMZH03015100">
    <property type="protein sequence ID" value="RRT46569.1"/>
    <property type="molecule type" value="Genomic_DNA"/>
</dbReference>
<evidence type="ECO:0000313" key="2">
    <source>
        <dbReference type="Proteomes" id="UP000287651"/>
    </source>
</evidence>
<dbReference type="AlphaFoldDB" id="A0A426Y476"/>
<reference evidence="1 2" key="1">
    <citation type="journal article" date="2014" name="Agronomy (Basel)">
        <title>A Draft Genome Sequence for Ensete ventricosum, the Drought-Tolerant Tree Against Hunger.</title>
        <authorList>
            <person name="Harrison J."/>
            <person name="Moore K.A."/>
            <person name="Paszkiewicz K."/>
            <person name="Jones T."/>
            <person name="Grant M."/>
            <person name="Ambacheew D."/>
            <person name="Muzemil S."/>
            <person name="Studholme D.J."/>
        </authorList>
    </citation>
    <scope>NUCLEOTIDE SEQUENCE [LARGE SCALE GENOMIC DNA]</scope>
</reference>
<protein>
    <submittedName>
        <fullName evidence="1">Uncharacterized protein</fullName>
    </submittedName>
</protein>
<evidence type="ECO:0000313" key="1">
    <source>
        <dbReference type="EMBL" id="RRT46569.1"/>
    </source>
</evidence>
<accession>A0A426Y476</accession>
<organism evidence="1 2">
    <name type="scientific">Ensete ventricosum</name>
    <name type="common">Abyssinian banana</name>
    <name type="synonym">Musa ensete</name>
    <dbReference type="NCBI Taxonomy" id="4639"/>
    <lineage>
        <taxon>Eukaryota</taxon>
        <taxon>Viridiplantae</taxon>
        <taxon>Streptophyta</taxon>
        <taxon>Embryophyta</taxon>
        <taxon>Tracheophyta</taxon>
        <taxon>Spermatophyta</taxon>
        <taxon>Magnoliopsida</taxon>
        <taxon>Liliopsida</taxon>
        <taxon>Zingiberales</taxon>
        <taxon>Musaceae</taxon>
        <taxon>Ensete</taxon>
    </lineage>
</organism>
<gene>
    <name evidence="1" type="ORF">B296_00023973</name>
</gene>
<name>A0A426Y476_ENSVE</name>
<dbReference type="Proteomes" id="UP000287651">
    <property type="component" value="Unassembled WGS sequence"/>
</dbReference>
<comment type="caution">
    <text evidence="1">The sequence shown here is derived from an EMBL/GenBank/DDBJ whole genome shotgun (WGS) entry which is preliminary data.</text>
</comment>